<dbReference type="SUPFAM" id="SSF101898">
    <property type="entry name" value="NHL repeat"/>
    <property type="match status" value="1"/>
</dbReference>
<dbReference type="InterPro" id="IPR011042">
    <property type="entry name" value="6-blade_b-propeller_TolB-like"/>
</dbReference>
<feature type="coiled-coil region" evidence="1">
    <location>
        <begin position="98"/>
        <end position="176"/>
    </location>
</feature>
<dbReference type="AlphaFoldDB" id="A0A6J8DKZ8"/>
<dbReference type="InterPro" id="IPR050143">
    <property type="entry name" value="TRIM/RBCC"/>
</dbReference>
<evidence type="ECO:0000256" key="1">
    <source>
        <dbReference type="SAM" id="Coils"/>
    </source>
</evidence>
<sequence>MATSTDACEEVLASTISACEEVPNSHLKTIFIDQEEIHSKNSYIKEYFECSNHMDKYTSFCINHDCPLCSQCIKEHTGCCDVTPLKDVISNVKGSKEFQDILQLLQELEENLQVIKSEKEKNIIEIADQRRKFEDEIHEIRRKVHDHLDVIEKQMLDELKEAENKESENIRESIQKIGQNVVNVREMYTALFNMKQNASDLQTFLEMKNVQSQLSQHEDFIQTINLKETYIECFIQPEISDLFRNIPSLGSVTVLSRPSNVKICRKQHRQAQVMMSPYLLSIRNIKPKFVSGLNIHGMLPSISGVCVTERDEYIFTCQETNEIMLLQSNGSKKFLISLKSSGAFDIVLLSDTSAAVTSGDKKKHGITLVDISLGKSTKFIKLPGQSYGITSNEEYLFVAVKGKGIQMLNKESLKPLNIIRCEITNGAYIDEYNGNIYITNSSENKVLCCDMNGVEKWVFNRDDILKEPYGIGVDGRRNVYVVGGGTLNVVVLSPDGAQHRQLISDKKLHLTLPRALSLDRTRKRINFANEKSFLFVYNIEY</sequence>
<accession>A0A6J8DKZ8</accession>
<protein>
    <recommendedName>
        <fullName evidence="4">B box-type domain-containing protein</fullName>
    </recommendedName>
</protein>
<reference evidence="2 3" key="1">
    <citation type="submission" date="2020-06" db="EMBL/GenBank/DDBJ databases">
        <authorList>
            <person name="Li R."/>
            <person name="Bekaert M."/>
        </authorList>
    </citation>
    <scope>NUCLEOTIDE SEQUENCE [LARGE SCALE GENOMIC DNA]</scope>
    <source>
        <strain evidence="3">wild</strain>
    </source>
</reference>
<dbReference type="PANTHER" id="PTHR24103">
    <property type="entry name" value="E3 UBIQUITIN-PROTEIN LIGASE TRIM"/>
    <property type="match status" value="1"/>
</dbReference>
<keyword evidence="3" id="KW-1185">Reference proteome</keyword>
<keyword evidence="1" id="KW-0175">Coiled coil</keyword>
<name>A0A6J8DKZ8_MYTCO</name>
<dbReference type="Gene3D" id="2.120.10.30">
    <property type="entry name" value="TolB, C-terminal domain"/>
    <property type="match status" value="1"/>
</dbReference>
<evidence type="ECO:0000313" key="3">
    <source>
        <dbReference type="Proteomes" id="UP000507470"/>
    </source>
</evidence>
<organism evidence="2 3">
    <name type="scientific">Mytilus coruscus</name>
    <name type="common">Sea mussel</name>
    <dbReference type="NCBI Taxonomy" id="42192"/>
    <lineage>
        <taxon>Eukaryota</taxon>
        <taxon>Metazoa</taxon>
        <taxon>Spiralia</taxon>
        <taxon>Lophotrochozoa</taxon>
        <taxon>Mollusca</taxon>
        <taxon>Bivalvia</taxon>
        <taxon>Autobranchia</taxon>
        <taxon>Pteriomorphia</taxon>
        <taxon>Mytilida</taxon>
        <taxon>Mytiloidea</taxon>
        <taxon>Mytilidae</taxon>
        <taxon>Mytilinae</taxon>
        <taxon>Mytilus</taxon>
    </lineage>
</organism>
<proteinExistence type="predicted"/>
<evidence type="ECO:0008006" key="4">
    <source>
        <dbReference type="Google" id="ProtNLM"/>
    </source>
</evidence>
<gene>
    <name evidence="2" type="ORF">MCOR_41591</name>
</gene>
<evidence type="ECO:0000313" key="2">
    <source>
        <dbReference type="EMBL" id="CAC5408171.1"/>
    </source>
</evidence>
<dbReference type="EMBL" id="CACVKT020007516">
    <property type="protein sequence ID" value="CAC5408171.1"/>
    <property type="molecule type" value="Genomic_DNA"/>
</dbReference>
<dbReference type="OrthoDB" id="6057153at2759"/>
<dbReference type="Proteomes" id="UP000507470">
    <property type="component" value="Unassembled WGS sequence"/>
</dbReference>